<evidence type="ECO:0000313" key="2">
    <source>
        <dbReference type="EMBL" id="OUS47603.1"/>
    </source>
</evidence>
<dbReference type="GO" id="GO:0006596">
    <property type="term" value="P:polyamine biosynthetic process"/>
    <property type="evidence" value="ECO:0007669"/>
    <property type="project" value="UniProtKB-KW"/>
</dbReference>
<evidence type="ECO:0000256" key="1">
    <source>
        <dbReference type="ARBA" id="ARBA00023115"/>
    </source>
</evidence>
<dbReference type="eggNOG" id="ENOG502QR3C">
    <property type="taxonomic scope" value="Eukaryota"/>
</dbReference>
<proteinExistence type="predicted"/>
<dbReference type="SUPFAM" id="SSF53335">
    <property type="entry name" value="S-adenosyl-L-methionine-dependent methyltransferases"/>
    <property type="match status" value="1"/>
</dbReference>
<dbReference type="InterPro" id="IPR029063">
    <property type="entry name" value="SAM-dependent_MTases_sf"/>
</dbReference>
<keyword evidence="1" id="KW-0620">Polyamine biosynthesis</keyword>
<dbReference type="GO" id="GO:0032259">
    <property type="term" value="P:methylation"/>
    <property type="evidence" value="ECO:0007669"/>
    <property type="project" value="UniProtKB-KW"/>
</dbReference>
<name>A0A1Y5IHN6_OSTTA</name>
<gene>
    <name evidence="2" type="ORF">BE221DRAFT_198298</name>
</gene>
<dbReference type="PANTHER" id="PTHR43317">
    <property type="entry name" value="THERMOSPERMINE SYNTHASE ACAULIS5"/>
    <property type="match status" value="1"/>
</dbReference>
<keyword evidence="2" id="KW-0489">Methyltransferase</keyword>
<dbReference type="EMBL" id="KZ155778">
    <property type="protein sequence ID" value="OUS47603.1"/>
    <property type="molecule type" value="Genomic_DNA"/>
</dbReference>
<accession>A0A1Y5IHN6</accession>
<sequence>MIGILGLGGGTCARAMVRHHPAVRMIGWELDPAIVELARRHFGVDELERSGTLRCETGDAFGGCAAYDGLFDGLVVDCFDENSTVVACLRDRETWAALVKKMKPGGRIVANVSTGRGKGARVEDAVACSQALADATTNEITLWRAGACGIYNELAFSGPPIAWDAVREAHPALAKLTHDWHYFSAPPGALAGSNWLANTLGL</sequence>
<dbReference type="AlphaFoldDB" id="A0A1Y5IHN6"/>
<reference evidence="2" key="1">
    <citation type="submission" date="2017-04" db="EMBL/GenBank/DDBJ databases">
        <title>Population genomics of picophytoplankton unveils novel chromosome hypervariability.</title>
        <authorList>
            <consortium name="DOE Joint Genome Institute"/>
            <person name="Blanc-Mathieu R."/>
            <person name="Krasovec M."/>
            <person name="Hebrard M."/>
            <person name="Yau S."/>
            <person name="Desgranges E."/>
            <person name="Martin J."/>
            <person name="Schackwitz W."/>
            <person name="Kuo A."/>
            <person name="Salin G."/>
            <person name="Donnadieu C."/>
            <person name="Desdevises Y."/>
            <person name="Sanchez-Ferandin S."/>
            <person name="Moreau H."/>
            <person name="Rivals E."/>
            <person name="Grigoriev I.V."/>
            <person name="Grimsley N."/>
            <person name="Eyre-Walker A."/>
            <person name="Piganeau G."/>
        </authorList>
    </citation>
    <scope>NUCLEOTIDE SEQUENCE [LARGE SCALE GENOMIC DNA]</scope>
    <source>
        <strain evidence="2">RCC 1115</strain>
    </source>
</reference>
<organism evidence="2">
    <name type="scientific">Ostreococcus tauri</name>
    <name type="common">Marine green alga</name>
    <dbReference type="NCBI Taxonomy" id="70448"/>
    <lineage>
        <taxon>Eukaryota</taxon>
        <taxon>Viridiplantae</taxon>
        <taxon>Chlorophyta</taxon>
        <taxon>Mamiellophyceae</taxon>
        <taxon>Mamiellales</taxon>
        <taxon>Bathycoccaceae</taxon>
        <taxon>Ostreococcus</taxon>
    </lineage>
</organism>
<dbReference type="Gene3D" id="3.40.50.150">
    <property type="entry name" value="Vaccinia Virus protein VP39"/>
    <property type="match status" value="1"/>
</dbReference>
<dbReference type="Proteomes" id="UP000195557">
    <property type="component" value="Unassembled WGS sequence"/>
</dbReference>
<dbReference type="GO" id="GO:0008168">
    <property type="term" value="F:methyltransferase activity"/>
    <property type="evidence" value="ECO:0007669"/>
    <property type="project" value="UniProtKB-KW"/>
</dbReference>
<keyword evidence="2" id="KW-0808">Transferase</keyword>
<dbReference type="PANTHER" id="PTHR43317:SF1">
    <property type="entry name" value="THERMOSPERMINE SYNTHASE ACAULIS5"/>
    <property type="match status" value="1"/>
</dbReference>
<protein>
    <submittedName>
        <fullName evidence="2">S-adenosyl-L-methionine-dependent methyltransferase</fullName>
    </submittedName>
</protein>